<feature type="transmembrane region" description="Helical" evidence="1">
    <location>
        <begin position="107"/>
        <end position="127"/>
    </location>
</feature>
<dbReference type="Proteomes" id="UP001151760">
    <property type="component" value="Unassembled WGS sequence"/>
</dbReference>
<keyword evidence="1" id="KW-0472">Membrane</keyword>
<name>A0ABQ5HC67_9ASTR</name>
<evidence type="ECO:0000256" key="1">
    <source>
        <dbReference type="SAM" id="Phobius"/>
    </source>
</evidence>
<reference evidence="2" key="1">
    <citation type="journal article" date="2022" name="Int. J. Mol. Sci.">
        <title>Draft Genome of Tanacetum Coccineum: Genomic Comparison of Closely Related Tanacetum-Family Plants.</title>
        <authorList>
            <person name="Yamashiro T."/>
            <person name="Shiraishi A."/>
            <person name="Nakayama K."/>
            <person name="Satake H."/>
        </authorList>
    </citation>
    <scope>NUCLEOTIDE SEQUENCE</scope>
</reference>
<feature type="transmembrane region" description="Helical" evidence="1">
    <location>
        <begin position="133"/>
        <end position="157"/>
    </location>
</feature>
<sequence>MIDPLGWAIEDIECSAKVSAVAGWGTVTVGNVKGTNNGLLGAARPSFDLPESSNPGGDDTAITIENEQKPAPVVIAQPAPVVIARAQPSGRPWLGQDGLLLEILKSIVYGGLMEVIASLSIVASAAASDAATLSIVALALATLIGGVFVIGHNLWDLRDDCYKESLSQQKYKELLGEINYFPLHAFFAIISFLVFGMVPPAAYGYAFHETNDKDYTLVVVSIASLLCVALLAIFKAYINKCTLFDYFKTVVYYITTAVSVSGVSYVVGNLVARLMEEYGLFDTSSGGDMPLLTQATTSSFTSF</sequence>
<protein>
    <submittedName>
        <fullName evidence="2">Membrane protein of ER body-like protein</fullName>
    </submittedName>
</protein>
<dbReference type="PANTHER" id="PTHR38937">
    <property type="entry name" value="MEMBRANE PROTEIN OF ER BODY-LIKE PROTEIN"/>
    <property type="match status" value="1"/>
</dbReference>
<keyword evidence="1" id="KW-1133">Transmembrane helix</keyword>
<feature type="transmembrane region" description="Helical" evidence="1">
    <location>
        <begin position="178"/>
        <end position="203"/>
    </location>
</feature>
<evidence type="ECO:0000313" key="2">
    <source>
        <dbReference type="EMBL" id="GJT85479.1"/>
    </source>
</evidence>
<keyword evidence="3" id="KW-1185">Reference proteome</keyword>
<gene>
    <name evidence="2" type="ORF">Tco_1067196</name>
</gene>
<proteinExistence type="predicted"/>
<dbReference type="PANTHER" id="PTHR38937:SF2">
    <property type="entry name" value="MEMBRANE PROTEIN OF ER BODY-LIKE PROTEIN ISOFORM X1"/>
    <property type="match status" value="1"/>
</dbReference>
<comment type="caution">
    <text evidence="2">The sequence shown here is derived from an EMBL/GenBank/DDBJ whole genome shotgun (WGS) entry which is preliminary data.</text>
</comment>
<evidence type="ECO:0000313" key="3">
    <source>
        <dbReference type="Proteomes" id="UP001151760"/>
    </source>
</evidence>
<reference evidence="2" key="2">
    <citation type="submission" date="2022-01" db="EMBL/GenBank/DDBJ databases">
        <authorList>
            <person name="Yamashiro T."/>
            <person name="Shiraishi A."/>
            <person name="Satake H."/>
            <person name="Nakayama K."/>
        </authorList>
    </citation>
    <scope>NUCLEOTIDE SEQUENCE</scope>
</reference>
<dbReference type="InterPro" id="IPR052843">
    <property type="entry name" value="ER_body_metal_sequester"/>
</dbReference>
<feature type="transmembrane region" description="Helical" evidence="1">
    <location>
        <begin position="215"/>
        <end position="238"/>
    </location>
</feature>
<dbReference type="EMBL" id="BQNB010019455">
    <property type="protein sequence ID" value="GJT85479.1"/>
    <property type="molecule type" value="Genomic_DNA"/>
</dbReference>
<keyword evidence="1" id="KW-0812">Transmembrane</keyword>
<accession>A0ABQ5HC67</accession>
<feature type="transmembrane region" description="Helical" evidence="1">
    <location>
        <begin position="250"/>
        <end position="272"/>
    </location>
</feature>
<organism evidence="2 3">
    <name type="scientific">Tanacetum coccineum</name>
    <dbReference type="NCBI Taxonomy" id="301880"/>
    <lineage>
        <taxon>Eukaryota</taxon>
        <taxon>Viridiplantae</taxon>
        <taxon>Streptophyta</taxon>
        <taxon>Embryophyta</taxon>
        <taxon>Tracheophyta</taxon>
        <taxon>Spermatophyta</taxon>
        <taxon>Magnoliopsida</taxon>
        <taxon>eudicotyledons</taxon>
        <taxon>Gunneridae</taxon>
        <taxon>Pentapetalae</taxon>
        <taxon>asterids</taxon>
        <taxon>campanulids</taxon>
        <taxon>Asterales</taxon>
        <taxon>Asteraceae</taxon>
        <taxon>Asteroideae</taxon>
        <taxon>Anthemideae</taxon>
        <taxon>Anthemidinae</taxon>
        <taxon>Tanacetum</taxon>
    </lineage>
</organism>